<dbReference type="AlphaFoldDB" id="A0A074MDR1"/>
<keyword evidence="1 2" id="KW-0732">Signal</keyword>
<feature type="chain" id="PRO_5001697064" description="Outer membrane protein beta-barrel domain-containing protein" evidence="2">
    <location>
        <begin position="25"/>
        <end position="264"/>
    </location>
</feature>
<dbReference type="InterPro" id="IPR027385">
    <property type="entry name" value="Beta-barrel_OMP"/>
</dbReference>
<dbReference type="SUPFAM" id="SSF56925">
    <property type="entry name" value="OMPA-like"/>
    <property type="match status" value="1"/>
</dbReference>
<sequence length="264" mass="27536">MKYQSIFILAPAVLAAMIAVPASAQDTTKSGPYIGVSGGIALPQDSENTGTITTAIPETDDFGSIPADTPIGWETDFNTGYTISGQAGYAFENGFRLEVEAAYSDYSVDDHEDLSVGGAIIDGVDSAVLTRGPASAANPTVGDILSDGQGDVSTFGLFGNVYYDINTGTGIKPYIGGGLGYQWVDVDYQPSGVPVGEDSDGVFAYQLMAGASYAVTDNVEVFGQYTFRDTTEDVDIPLTLLPATLDVEAQQSLVTAGVRVRFGG</sequence>
<dbReference type="eggNOG" id="COG3637">
    <property type="taxonomic scope" value="Bacteria"/>
</dbReference>
<keyword evidence="5" id="KW-1185">Reference proteome</keyword>
<evidence type="ECO:0000313" key="4">
    <source>
        <dbReference type="EMBL" id="KEO90910.1"/>
    </source>
</evidence>
<dbReference type="Proteomes" id="UP000027647">
    <property type="component" value="Unassembled WGS sequence"/>
</dbReference>
<evidence type="ECO:0000259" key="3">
    <source>
        <dbReference type="Pfam" id="PF13505"/>
    </source>
</evidence>
<dbReference type="RefSeq" id="WP_034959362.1">
    <property type="nucleotide sequence ID" value="NZ_JMIW01000002.1"/>
</dbReference>
<comment type="caution">
    <text evidence="4">The sequence shown here is derived from an EMBL/GenBank/DDBJ whole genome shotgun (WGS) entry which is preliminary data.</text>
</comment>
<feature type="domain" description="Outer membrane protein beta-barrel" evidence="3">
    <location>
        <begin position="12"/>
        <end position="259"/>
    </location>
</feature>
<proteinExistence type="predicted"/>
<evidence type="ECO:0000256" key="2">
    <source>
        <dbReference type="SAM" id="SignalP"/>
    </source>
</evidence>
<evidence type="ECO:0000313" key="5">
    <source>
        <dbReference type="Proteomes" id="UP000027647"/>
    </source>
</evidence>
<feature type="signal peptide" evidence="2">
    <location>
        <begin position="1"/>
        <end position="24"/>
    </location>
</feature>
<dbReference type="Gene3D" id="2.40.160.20">
    <property type="match status" value="1"/>
</dbReference>
<reference evidence="4 5" key="1">
    <citation type="submission" date="2014-04" db="EMBL/GenBank/DDBJ databases">
        <title>A comprehensive comparison of genomes of Erythrobacter spp. strains.</title>
        <authorList>
            <person name="Zheng Q."/>
        </authorList>
    </citation>
    <scope>NUCLEOTIDE SEQUENCE [LARGE SCALE GENOMIC DNA]</scope>
    <source>
        <strain evidence="4 5">DSM 6997</strain>
    </source>
</reference>
<evidence type="ECO:0000256" key="1">
    <source>
        <dbReference type="ARBA" id="ARBA00022729"/>
    </source>
</evidence>
<dbReference type="InterPro" id="IPR011250">
    <property type="entry name" value="OMP/PagP_B-barrel"/>
</dbReference>
<name>A0A074MDR1_ERYLO</name>
<dbReference type="Pfam" id="PF13505">
    <property type="entry name" value="OMP_b-brl"/>
    <property type="match status" value="1"/>
</dbReference>
<organism evidence="4 5">
    <name type="scientific">Erythrobacter longus</name>
    <dbReference type="NCBI Taxonomy" id="1044"/>
    <lineage>
        <taxon>Bacteria</taxon>
        <taxon>Pseudomonadati</taxon>
        <taxon>Pseudomonadota</taxon>
        <taxon>Alphaproteobacteria</taxon>
        <taxon>Sphingomonadales</taxon>
        <taxon>Erythrobacteraceae</taxon>
        <taxon>Erythrobacter/Porphyrobacter group</taxon>
        <taxon>Erythrobacter</taxon>
    </lineage>
</organism>
<dbReference type="OrthoDB" id="9810784at2"/>
<accession>A0A074MDR1</accession>
<dbReference type="EMBL" id="JMIW01000002">
    <property type="protein sequence ID" value="KEO90910.1"/>
    <property type="molecule type" value="Genomic_DNA"/>
</dbReference>
<gene>
    <name evidence="4" type="ORF">EH31_07690</name>
</gene>
<dbReference type="STRING" id="1044.EH31_07690"/>
<protein>
    <recommendedName>
        <fullName evidence="3">Outer membrane protein beta-barrel domain-containing protein</fullName>
    </recommendedName>
</protein>